<feature type="domain" description="K Homology" evidence="4">
    <location>
        <begin position="346"/>
        <end position="414"/>
    </location>
</feature>
<evidence type="ECO:0000256" key="2">
    <source>
        <dbReference type="PROSITE-ProRule" id="PRU00117"/>
    </source>
</evidence>
<dbReference type="PROSITE" id="PS50084">
    <property type="entry name" value="KH_TYPE_1"/>
    <property type="match status" value="4"/>
</dbReference>
<dbReference type="PANTHER" id="PTHR10288">
    <property type="entry name" value="KH DOMAIN CONTAINING RNA BINDING PROTEIN"/>
    <property type="match status" value="1"/>
</dbReference>
<keyword evidence="2" id="KW-0694">RNA-binding</keyword>
<dbReference type="AlphaFoldDB" id="A0A0E0MPB0"/>
<feature type="region of interest" description="Disordered" evidence="3">
    <location>
        <begin position="543"/>
        <end position="602"/>
    </location>
</feature>
<proteinExistence type="predicted"/>
<feature type="compositionally biased region" description="Polar residues" evidence="3">
    <location>
        <begin position="336"/>
        <end position="350"/>
    </location>
</feature>
<organism evidence="5">
    <name type="scientific">Oryza punctata</name>
    <name type="common">Red rice</name>
    <dbReference type="NCBI Taxonomy" id="4537"/>
    <lineage>
        <taxon>Eukaryota</taxon>
        <taxon>Viridiplantae</taxon>
        <taxon>Streptophyta</taxon>
        <taxon>Embryophyta</taxon>
        <taxon>Tracheophyta</taxon>
        <taxon>Spermatophyta</taxon>
        <taxon>Magnoliopsida</taxon>
        <taxon>Liliopsida</taxon>
        <taxon>Poales</taxon>
        <taxon>Poaceae</taxon>
        <taxon>BOP clade</taxon>
        <taxon>Oryzoideae</taxon>
        <taxon>Oryzeae</taxon>
        <taxon>Oryzinae</taxon>
        <taxon>Oryza</taxon>
    </lineage>
</organism>
<feature type="compositionally biased region" description="Pro residues" evidence="3">
    <location>
        <begin position="294"/>
        <end position="310"/>
    </location>
</feature>
<dbReference type="STRING" id="4537.A0A0E0MPB0"/>
<dbReference type="HOGENOM" id="CLU_296547_0_0_1"/>
<dbReference type="SUPFAM" id="SSF54791">
    <property type="entry name" value="Eukaryotic type KH-domain (KH-domain type I)"/>
    <property type="match status" value="4"/>
</dbReference>
<evidence type="ECO:0000313" key="5">
    <source>
        <dbReference type="EnsemblPlants" id="OPUNC12G16210.1"/>
    </source>
</evidence>
<dbReference type="Gramene" id="OPUNC12G16210.1">
    <property type="protein sequence ID" value="OPUNC12G16210.1"/>
    <property type="gene ID" value="OPUNC12G16210"/>
</dbReference>
<dbReference type="SMART" id="SM00322">
    <property type="entry name" value="KH"/>
    <property type="match status" value="4"/>
</dbReference>
<feature type="compositionally biased region" description="Pro residues" evidence="3">
    <location>
        <begin position="775"/>
        <end position="798"/>
    </location>
</feature>
<feature type="compositionally biased region" description="Pro residues" evidence="3">
    <location>
        <begin position="807"/>
        <end position="823"/>
    </location>
</feature>
<feature type="region of interest" description="Disordered" evidence="3">
    <location>
        <begin position="1"/>
        <end position="91"/>
    </location>
</feature>
<dbReference type="EnsemblPlants" id="OPUNC12G16210.1">
    <property type="protein sequence ID" value="OPUNC12G16210.1"/>
    <property type="gene ID" value="OPUNC12G16210"/>
</dbReference>
<evidence type="ECO:0000256" key="3">
    <source>
        <dbReference type="SAM" id="MobiDB-lite"/>
    </source>
</evidence>
<feature type="compositionally biased region" description="Polar residues" evidence="3">
    <location>
        <begin position="849"/>
        <end position="863"/>
    </location>
</feature>
<sequence length="1018" mass="109861">MDGNIENPVEHDMSGIASNLDNEEQAIPLGDVPEQYKEDPENTYDEETKDPSYEESGLPYNEDQVNLNDGNVGHQHEEDQAEEGHAYGGEAQGEQQASAVTDEKKWPGWPGESVFRILVPAQKVGAVIGRKGEFIKKMCEESRARIKVLDGPPGVPDRAVMISAKDEPDAPVPPAVDGLLRVHKRITDGLDGESDQPQRAAESVPPVALSDDRVVEIQGEPLDVHKAVELIASHLRKFLVDRSVLPLFEMQMKVHNAHREQPMPPPQTWGPPPPWGHPSNLPPGGPGYGGNPQFMPPRPQDHYYPPPDVPPVEKQPHYGISSYGRDAPPTGAPPASGNQHPPHGSSQVTHSMQVPLSYADAVIGAAGASISYIRRHSGATISIQEGVPGEMTVEISGSASQVQTAQQLIKLLPKAPHKLLLNQSTRATAPTHPTEEHHTDLLLAAQVLTMEEAMAGPQAPCLSMCFKIRAPVICRGNPVVLEGHEGIRMMMNKTDKQTRTSMSNQQWHLGDENMDGNIENPVEHDMSGIASNLDNEEQAIPLGDVPEQYKEDPENTYDEETKDPSYEESGLPYNEDQVNLNDGNVGHQHEEDQAEEGHAYGGEAQGEQQASAVTDEKKWPGWPGESVFRILVPAQKVGAVIGRKGEFIKKMCEESRARIKVLDGPPGVPDRAVMISAKDEPDAPVPPAVDGLLRVHKRITDGLDGESDQPQRAAESVPPVALSDDRVVEIQGEPLDVHKAVELIASHLRKFLVDRSVLPLFEMQMKVHNAHREQPMPPPQTWGPPPPWGHPSNLPPGGPGYGGNPQFMPPRPQDHYYPPPDVPPVEKQPHYGISSYGRDAPPTGAPPASGNQHPPHGSSQVTHSMQVPLSYADAVIGAAGASISYIRRHSGATISIQEGVPGEMTVEISGSASQVQTAQQLIKQHLLLQNFMAEASPQGPPQAPAQPVDTGYSSYPPYGGTSYGSPPGGAGPHNGGSYGVYLGFSVAVTGTPSSMPVHVLQDPSTRDLQRQPRGFGGA</sequence>
<feature type="compositionally biased region" description="Pro residues" evidence="3">
    <location>
        <begin position="262"/>
        <end position="285"/>
    </location>
</feature>
<dbReference type="eggNOG" id="KOG2190">
    <property type="taxonomic scope" value="Eukaryota"/>
</dbReference>
<dbReference type="Pfam" id="PF00013">
    <property type="entry name" value="KH_1"/>
    <property type="match status" value="4"/>
</dbReference>
<protein>
    <recommendedName>
        <fullName evidence="4">K Homology domain-containing protein</fullName>
    </recommendedName>
</protein>
<feature type="compositionally biased region" description="Basic and acidic residues" evidence="3">
    <location>
        <begin position="587"/>
        <end position="598"/>
    </location>
</feature>
<dbReference type="CDD" id="cd22459">
    <property type="entry name" value="KH-I_PEPPER_rpt1_like"/>
    <property type="match status" value="2"/>
</dbReference>
<dbReference type="Gene3D" id="3.30.1370.10">
    <property type="entry name" value="K Homology domain, type 1"/>
    <property type="match status" value="4"/>
</dbReference>
<dbReference type="GO" id="GO:0003723">
    <property type="term" value="F:RNA binding"/>
    <property type="evidence" value="ECO:0007669"/>
    <property type="project" value="UniProtKB-UniRule"/>
</dbReference>
<dbReference type="InterPro" id="IPR004087">
    <property type="entry name" value="KH_dom"/>
</dbReference>
<reference evidence="5" key="1">
    <citation type="submission" date="2015-04" db="UniProtKB">
        <authorList>
            <consortium name="EnsemblPlants"/>
        </authorList>
    </citation>
    <scope>IDENTIFICATION</scope>
</reference>
<keyword evidence="6" id="KW-1185">Reference proteome</keyword>
<evidence type="ECO:0000313" key="6">
    <source>
        <dbReference type="Proteomes" id="UP000026962"/>
    </source>
</evidence>
<name>A0A0E0MPB0_ORYPU</name>
<feature type="region of interest" description="Disordered" evidence="3">
    <location>
        <begin position="770"/>
        <end position="863"/>
    </location>
</feature>
<feature type="domain" description="K Homology" evidence="4">
    <location>
        <begin position="859"/>
        <end position="927"/>
    </location>
</feature>
<feature type="region of interest" description="Disordered" evidence="3">
    <location>
        <begin position="992"/>
        <end position="1018"/>
    </location>
</feature>
<dbReference type="CDD" id="cd22461">
    <property type="entry name" value="KH-I_PEPPER_like_rpt3"/>
    <property type="match status" value="2"/>
</dbReference>
<dbReference type="Proteomes" id="UP000026962">
    <property type="component" value="Chromosome 12"/>
</dbReference>
<feature type="region of interest" description="Disordered" evidence="3">
    <location>
        <begin position="257"/>
        <end position="350"/>
    </location>
</feature>
<feature type="region of interest" description="Disordered" evidence="3">
    <location>
        <begin position="935"/>
        <end position="970"/>
    </location>
</feature>
<accession>A0A0E0MPB0</accession>
<feature type="region of interest" description="Disordered" evidence="3">
    <location>
        <begin position="493"/>
        <end position="526"/>
    </location>
</feature>
<reference evidence="5" key="2">
    <citation type="submission" date="2018-05" db="EMBL/GenBank/DDBJ databases">
        <title>OpunRS2 (Oryza punctata Reference Sequence Version 2).</title>
        <authorList>
            <person name="Zhang J."/>
            <person name="Kudrna D."/>
            <person name="Lee S."/>
            <person name="Talag J."/>
            <person name="Welchert J."/>
            <person name="Wing R.A."/>
        </authorList>
    </citation>
    <scope>NUCLEOTIDE SEQUENCE [LARGE SCALE GENOMIC DNA]</scope>
</reference>
<feature type="compositionally biased region" description="Low complexity" evidence="3">
    <location>
        <begin position="945"/>
        <end position="965"/>
    </location>
</feature>
<evidence type="ECO:0000256" key="1">
    <source>
        <dbReference type="ARBA" id="ARBA00022737"/>
    </source>
</evidence>
<feature type="domain" description="K Homology" evidence="4">
    <location>
        <begin position="111"/>
        <end position="236"/>
    </location>
</feature>
<keyword evidence="1" id="KW-0677">Repeat</keyword>
<evidence type="ECO:0000259" key="4">
    <source>
        <dbReference type="SMART" id="SM00322"/>
    </source>
</evidence>
<dbReference type="InterPro" id="IPR036612">
    <property type="entry name" value="KH_dom_type_1_sf"/>
</dbReference>
<dbReference type="InterPro" id="IPR004088">
    <property type="entry name" value="KH_dom_type_1"/>
</dbReference>
<feature type="domain" description="K Homology" evidence="4">
    <location>
        <begin position="624"/>
        <end position="749"/>
    </location>
</feature>
<feature type="compositionally biased region" description="Basic and acidic residues" evidence="3">
    <location>
        <begin position="74"/>
        <end position="85"/>
    </location>
</feature>